<proteinExistence type="predicted"/>
<keyword evidence="2" id="KW-1185">Reference proteome</keyword>
<name>A0ABT5UCT8_9GAMM</name>
<gene>
    <name evidence="1" type="ORF">ORQ98_18890</name>
</gene>
<comment type="caution">
    <text evidence="1">The sequence shown here is derived from an EMBL/GenBank/DDBJ whole genome shotgun (WGS) entry which is preliminary data.</text>
</comment>
<sequence>MPGVSQYSWNTTNVQGFSQIEVNGQKQVDTTEGLGAFKDLLELGLLKPYTKNLDIGGGEFDDGTRYLADHFIENAVYDPYMRPVYQNEQVLAEVESSPVDTVTSNSVLNVIDNLEARKEHILLAYSVLNPGGQALFKVWAGNETGQGSYTDGCFQSNQPAENYMGEVAEIFGLDNVELLADHKLVIAKK</sequence>
<accession>A0ABT5UCT8</accession>
<reference evidence="1 2" key="1">
    <citation type="submission" date="2022-11" db="EMBL/GenBank/DDBJ databases">
        <title>Spartinivicinus poritis sp. nov., isolated from scleractinian coral Porites lutea.</title>
        <authorList>
            <person name="Zhang G."/>
            <person name="Cai L."/>
            <person name="Wei Q."/>
        </authorList>
    </citation>
    <scope>NUCLEOTIDE SEQUENCE [LARGE SCALE GENOMIC DNA]</scope>
    <source>
        <strain evidence="1 2">A2-2</strain>
    </source>
</reference>
<dbReference type="Gene3D" id="3.40.50.150">
    <property type="entry name" value="Vaccinia Virus protein VP39"/>
    <property type="match status" value="1"/>
</dbReference>
<dbReference type="Proteomes" id="UP001528823">
    <property type="component" value="Unassembled WGS sequence"/>
</dbReference>
<organism evidence="1 2">
    <name type="scientific">Spartinivicinus poritis</name>
    <dbReference type="NCBI Taxonomy" id="2994640"/>
    <lineage>
        <taxon>Bacteria</taxon>
        <taxon>Pseudomonadati</taxon>
        <taxon>Pseudomonadota</taxon>
        <taxon>Gammaproteobacteria</taxon>
        <taxon>Oceanospirillales</taxon>
        <taxon>Zooshikellaceae</taxon>
        <taxon>Spartinivicinus</taxon>
    </lineage>
</organism>
<dbReference type="RefSeq" id="WP_274690356.1">
    <property type="nucleotide sequence ID" value="NZ_JAPMOU010000027.1"/>
</dbReference>
<protein>
    <submittedName>
        <fullName evidence="1">Uncharacterized protein</fullName>
    </submittedName>
</protein>
<evidence type="ECO:0000313" key="1">
    <source>
        <dbReference type="EMBL" id="MDE1464025.1"/>
    </source>
</evidence>
<dbReference type="SUPFAM" id="SSF53335">
    <property type="entry name" value="S-adenosyl-L-methionine-dependent methyltransferases"/>
    <property type="match status" value="1"/>
</dbReference>
<evidence type="ECO:0000313" key="2">
    <source>
        <dbReference type="Proteomes" id="UP001528823"/>
    </source>
</evidence>
<dbReference type="EMBL" id="JAPMOU010000027">
    <property type="protein sequence ID" value="MDE1464025.1"/>
    <property type="molecule type" value="Genomic_DNA"/>
</dbReference>
<dbReference type="InterPro" id="IPR029063">
    <property type="entry name" value="SAM-dependent_MTases_sf"/>
</dbReference>